<keyword evidence="5" id="KW-0809">Transit peptide</keyword>
<organism evidence="11 12">
    <name type="scientific">Pseudocohnilembus persalinus</name>
    <name type="common">Ciliate</name>
    <dbReference type="NCBI Taxonomy" id="266149"/>
    <lineage>
        <taxon>Eukaryota</taxon>
        <taxon>Sar</taxon>
        <taxon>Alveolata</taxon>
        <taxon>Ciliophora</taxon>
        <taxon>Intramacronucleata</taxon>
        <taxon>Oligohymenophorea</taxon>
        <taxon>Scuticociliatia</taxon>
        <taxon>Philasterida</taxon>
        <taxon>Pseudocohnilembidae</taxon>
        <taxon>Pseudocohnilembus</taxon>
    </lineage>
</organism>
<protein>
    <recommendedName>
        <fullName evidence="8">Ubiquinone biosynthesis protein</fullName>
    </recommendedName>
</protein>
<dbReference type="OrthoDB" id="619536at2759"/>
<dbReference type="NCBIfam" id="TIGR02396">
    <property type="entry name" value="diverge_rpsU"/>
    <property type="match status" value="1"/>
</dbReference>
<dbReference type="UniPathway" id="UPA00232"/>
<dbReference type="InterPro" id="IPR013718">
    <property type="entry name" value="COQ9_C"/>
</dbReference>
<evidence type="ECO:0000256" key="6">
    <source>
        <dbReference type="ARBA" id="ARBA00023121"/>
    </source>
</evidence>
<evidence type="ECO:0000256" key="2">
    <source>
        <dbReference type="ARBA" id="ARBA00004749"/>
    </source>
</evidence>
<evidence type="ECO:0000256" key="9">
    <source>
        <dbReference type="SAM" id="MobiDB-lite"/>
    </source>
</evidence>
<gene>
    <name evidence="11" type="ORF">PPERSA_00120</name>
</gene>
<evidence type="ECO:0000256" key="4">
    <source>
        <dbReference type="ARBA" id="ARBA00022688"/>
    </source>
</evidence>
<dbReference type="AlphaFoldDB" id="A0A0V0Q8N2"/>
<dbReference type="PANTHER" id="PTHR21427:SF19">
    <property type="entry name" value="UBIQUINONE BIOSYNTHESIS PROTEIN COQ9, MITOCHONDRIAL"/>
    <property type="match status" value="1"/>
</dbReference>
<dbReference type="Pfam" id="PF08511">
    <property type="entry name" value="COQ9"/>
    <property type="match status" value="1"/>
</dbReference>
<evidence type="ECO:0000313" key="11">
    <source>
        <dbReference type="EMBL" id="KRW98523.1"/>
    </source>
</evidence>
<keyword evidence="4 8" id="KW-0831">Ubiquinone biosynthesis</keyword>
<dbReference type="InParanoid" id="A0A0V0Q8N2"/>
<dbReference type="PANTHER" id="PTHR21427">
    <property type="entry name" value="UBIQUINONE BIOSYNTHESIS PROTEIN COQ9, MITOCHONDRIAL"/>
    <property type="match status" value="1"/>
</dbReference>
<evidence type="ECO:0000256" key="8">
    <source>
        <dbReference type="RuleBase" id="RU366063"/>
    </source>
</evidence>
<evidence type="ECO:0000256" key="1">
    <source>
        <dbReference type="ARBA" id="ARBA00004173"/>
    </source>
</evidence>
<feature type="domain" description="COQ9 C-terminal" evidence="10">
    <location>
        <begin position="11"/>
        <end position="80"/>
    </location>
</feature>
<feature type="compositionally biased region" description="Basic and acidic residues" evidence="9">
    <location>
        <begin position="129"/>
        <end position="140"/>
    </location>
</feature>
<dbReference type="GO" id="GO:0006744">
    <property type="term" value="P:ubiquinone biosynthetic process"/>
    <property type="evidence" value="ECO:0007669"/>
    <property type="project" value="UniProtKB-UniRule"/>
</dbReference>
<reference evidence="11 12" key="1">
    <citation type="journal article" date="2015" name="Sci. Rep.">
        <title>Genome of the facultative scuticociliatosis pathogen Pseudocohnilembus persalinus provides insight into its virulence through horizontal gene transfer.</title>
        <authorList>
            <person name="Xiong J."/>
            <person name="Wang G."/>
            <person name="Cheng J."/>
            <person name="Tian M."/>
            <person name="Pan X."/>
            <person name="Warren A."/>
            <person name="Jiang C."/>
            <person name="Yuan D."/>
            <person name="Miao W."/>
        </authorList>
    </citation>
    <scope>NUCLEOTIDE SEQUENCE [LARGE SCALE GENOMIC DNA]</scope>
    <source>
        <strain evidence="11">36N120E</strain>
    </source>
</reference>
<comment type="caution">
    <text evidence="11">The sequence shown here is derived from an EMBL/GenBank/DDBJ whole genome shotgun (WGS) entry which is preliminary data.</text>
</comment>
<dbReference type="GO" id="GO:0005743">
    <property type="term" value="C:mitochondrial inner membrane"/>
    <property type="evidence" value="ECO:0007669"/>
    <property type="project" value="TreeGrafter"/>
</dbReference>
<comment type="subcellular location">
    <subcellularLocation>
        <location evidence="1 8">Mitochondrion</location>
    </subcellularLocation>
</comment>
<comment type="function">
    <text evidence="8">Membrane-associated protein that warps the membrane surface to access and bind aromatic isoprenes with high specificity, including ubiquinone (CoQ) isoprene intermediates and presents them directly to Coq7, therefore facilitating the Coq7-mediated hydroxylase step. Participates in the biosynthesis of coenzyme Q, also named ubiquinone, an essential lipid-soluble electron transporter for aerobic cellular respiration.</text>
</comment>
<dbReference type="InterPro" id="IPR012762">
    <property type="entry name" value="Ubiq_biosynth_COQ9"/>
</dbReference>
<keyword evidence="6 8" id="KW-0446">Lipid-binding</keyword>
<evidence type="ECO:0000259" key="10">
    <source>
        <dbReference type="Pfam" id="PF08511"/>
    </source>
</evidence>
<proteinExistence type="inferred from homology"/>
<dbReference type="Proteomes" id="UP000054937">
    <property type="component" value="Unassembled WGS sequence"/>
</dbReference>
<dbReference type="Gene3D" id="1.10.357.10">
    <property type="entry name" value="Tetracycline Repressor, domain 2"/>
    <property type="match status" value="1"/>
</dbReference>
<sequence length="140" mass="16101">MAVGALPVNAKQTFDLLWNYADDVWFLAGDRSLDYNHYTKRSLFLAAYTSTELHFLTDQSGTYEPTWQFLERRLNDILYFGGKAGQLLNMASASLNGVQQIASLLVPGRKPIRNPEQDINNLKQQQNKQRKEQNQSKYNE</sequence>
<feature type="compositionally biased region" description="Low complexity" evidence="9">
    <location>
        <begin position="117"/>
        <end position="127"/>
    </location>
</feature>
<name>A0A0V0Q8N2_PSEPJ</name>
<dbReference type="EMBL" id="LDAU01000242">
    <property type="protein sequence ID" value="KRW98523.1"/>
    <property type="molecule type" value="Genomic_DNA"/>
</dbReference>
<evidence type="ECO:0000256" key="5">
    <source>
        <dbReference type="ARBA" id="ARBA00022946"/>
    </source>
</evidence>
<evidence type="ECO:0000256" key="7">
    <source>
        <dbReference type="ARBA" id="ARBA00023128"/>
    </source>
</evidence>
<dbReference type="GO" id="GO:0008289">
    <property type="term" value="F:lipid binding"/>
    <property type="evidence" value="ECO:0007669"/>
    <property type="project" value="UniProtKB-UniRule"/>
</dbReference>
<comment type="pathway">
    <text evidence="2 8">Cofactor biosynthesis; ubiquinone biosynthesis.</text>
</comment>
<keyword evidence="7 8" id="KW-0496">Mitochondrion</keyword>
<feature type="region of interest" description="Disordered" evidence="9">
    <location>
        <begin position="112"/>
        <end position="140"/>
    </location>
</feature>
<evidence type="ECO:0000256" key="3">
    <source>
        <dbReference type="ARBA" id="ARBA00010766"/>
    </source>
</evidence>
<keyword evidence="12" id="KW-1185">Reference proteome</keyword>
<evidence type="ECO:0000313" key="12">
    <source>
        <dbReference type="Proteomes" id="UP000054937"/>
    </source>
</evidence>
<accession>A0A0V0Q8N2</accession>
<comment type="similarity">
    <text evidence="3 8">Belongs to the COQ9 family.</text>
</comment>